<dbReference type="EMBL" id="JANPWB010000007">
    <property type="protein sequence ID" value="KAJ1174060.1"/>
    <property type="molecule type" value="Genomic_DNA"/>
</dbReference>
<feature type="compositionally biased region" description="Basic residues" evidence="1">
    <location>
        <begin position="15"/>
        <end position="27"/>
    </location>
</feature>
<dbReference type="AlphaFoldDB" id="A0AAV7TCV8"/>
<dbReference type="Proteomes" id="UP001066276">
    <property type="component" value="Chromosome 4_1"/>
</dbReference>
<comment type="caution">
    <text evidence="2">The sequence shown here is derived from an EMBL/GenBank/DDBJ whole genome shotgun (WGS) entry which is preliminary data.</text>
</comment>
<gene>
    <name evidence="2" type="ORF">NDU88_005884</name>
</gene>
<feature type="compositionally biased region" description="Polar residues" evidence="1">
    <location>
        <begin position="1"/>
        <end position="14"/>
    </location>
</feature>
<evidence type="ECO:0000256" key="1">
    <source>
        <dbReference type="SAM" id="MobiDB-lite"/>
    </source>
</evidence>
<keyword evidence="3" id="KW-1185">Reference proteome</keyword>
<protein>
    <submittedName>
        <fullName evidence="2">Uncharacterized protein</fullName>
    </submittedName>
</protein>
<proteinExistence type="predicted"/>
<feature type="region of interest" description="Disordered" evidence="1">
    <location>
        <begin position="1"/>
        <end position="59"/>
    </location>
</feature>
<reference evidence="2" key="1">
    <citation type="journal article" date="2022" name="bioRxiv">
        <title>Sequencing and chromosome-scale assembly of the giantPleurodeles waltlgenome.</title>
        <authorList>
            <person name="Brown T."/>
            <person name="Elewa A."/>
            <person name="Iarovenko S."/>
            <person name="Subramanian E."/>
            <person name="Araus A.J."/>
            <person name="Petzold A."/>
            <person name="Susuki M."/>
            <person name="Suzuki K.-i.T."/>
            <person name="Hayashi T."/>
            <person name="Toyoda A."/>
            <person name="Oliveira C."/>
            <person name="Osipova E."/>
            <person name="Leigh N.D."/>
            <person name="Simon A."/>
            <person name="Yun M.H."/>
        </authorList>
    </citation>
    <scope>NUCLEOTIDE SEQUENCE</scope>
    <source>
        <strain evidence="2">20211129_DDA</strain>
        <tissue evidence="2">Liver</tissue>
    </source>
</reference>
<organism evidence="2 3">
    <name type="scientific">Pleurodeles waltl</name>
    <name type="common">Iberian ribbed newt</name>
    <dbReference type="NCBI Taxonomy" id="8319"/>
    <lineage>
        <taxon>Eukaryota</taxon>
        <taxon>Metazoa</taxon>
        <taxon>Chordata</taxon>
        <taxon>Craniata</taxon>
        <taxon>Vertebrata</taxon>
        <taxon>Euteleostomi</taxon>
        <taxon>Amphibia</taxon>
        <taxon>Batrachia</taxon>
        <taxon>Caudata</taxon>
        <taxon>Salamandroidea</taxon>
        <taxon>Salamandridae</taxon>
        <taxon>Pleurodelinae</taxon>
        <taxon>Pleurodeles</taxon>
    </lineage>
</organism>
<evidence type="ECO:0000313" key="2">
    <source>
        <dbReference type="EMBL" id="KAJ1174060.1"/>
    </source>
</evidence>
<accession>A0AAV7TCV8</accession>
<name>A0AAV7TCV8_PLEWA</name>
<evidence type="ECO:0000313" key="3">
    <source>
        <dbReference type="Proteomes" id="UP001066276"/>
    </source>
</evidence>
<sequence length="71" mass="7495">MSSIPAAPDTSTGRQHPRRCPQGHRVHLLPQLTLKSVLDSRSAGHQHGTPAPEMLPPGTQEAALIATADAK</sequence>